<dbReference type="AlphaFoldDB" id="A0A939JYC0"/>
<reference evidence="1 2" key="1">
    <citation type="submission" date="2021-03" db="EMBL/GenBank/DDBJ databases">
        <title>Fibrella sp. HMF5036 genome sequencing and assembly.</title>
        <authorList>
            <person name="Kang H."/>
            <person name="Kim H."/>
            <person name="Bae S."/>
            <person name="Joh K."/>
        </authorList>
    </citation>
    <scope>NUCLEOTIDE SEQUENCE [LARGE SCALE GENOMIC DNA]</scope>
    <source>
        <strain evidence="1 2">HMF5036</strain>
    </source>
</reference>
<keyword evidence="2" id="KW-1185">Reference proteome</keyword>
<evidence type="ECO:0000313" key="1">
    <source>
        <dbReference type="EMBL" id="MBO0931929.1"/>
    </source>
</evidence>
<evidence type="ECO:0000313" key="2">
    <source>
        <dbReference type="Proteomes" id="UP000664795"/>
    </source>
</evidence>
<accession>A0A939JYC0</accession>
<dbReference type="Proteomes" id="UP000664795">
    <property type="component" value="Unassembled WGS sequence"/>
</dbReference>
<name>A0A939JYC0_9BACT</name>
<proteinExistence type="predicted"/>
<sequence length="495" mass="57096">MTIDVLHPLVHSLTKSERRYCRLASNQSDPDYAYWRLFDCLLRHETMDDTLTTELAELFPGATLDPARKHLYQTLMQRLRQFDGDRRIDVRIGQLMHESQLLYERGLVQFSGEQLARAQRLAEQHERGEYAVLVARQRAEQWVRGQFDGVSLDALTAHHANIDWQLTKTQTAVHHAALYETLLLRYHTNGTVSTPADTLKLNDLLLEEYQLLSRQKEKSNRGTGATARSFAMQQQHLHFQSAYLRMIGDEAGSLVVYRELDALFQQNPMLWAEQPQYYVQLLDGILVDLRMLRQYDQMPYFIDRLRAINDLGLRQTVAYIVLYHSLLIMVDQGLFDEAVAILGTQWPDSVVFERGLAQRSLIFRTEMDLLLVRLDIGLGHLSVALSRLNRVISRPVRSLPQTLYTQIRLMNLLLHARLGNAEYLTYALRAVERKPPYQGKRLPSETTTLVLIRQWLGGRLRANSLTQPKEIGDSPADRQLRQNLDLGAWVKAVSK</sequence>
<dbReference type="EMBL" id="JAFMYU010000009">
    <property type="protein sequence ID" value="MBO0931929.1"/>
    <property type="molecule type" value="Genomic_DNA"/>
</dbReference>
<comment type="caution">
    <text evidence="1">The sequence shown here is derived from an EMBL/GenBank/DDBJ whole genome shotgun (WGS) entry which is preliminary data.</text>
</comment>
<organism evidence="1 2">
    <name type="scientific">Fibrella aquatilis</name>
    <dbReference type="NCBI Taxonomy" id="2817059"/>
    <lineage>
        <taxon>Bacteria</taxon>
        <taxon>Pseudomonadati</taxon>
        <taxon>Bacteroidota</taxon>
        <taxon>Cytophagia</taxon>
        <taxon>Cytophagales</taxon>
        <taxon>Spirosomataceae</taxon>
        <taxon>Fibrella</taxon>
    </lineage>
</organism>
<protein>
    <submittedName>
        <fullName evidence="1">Uncharacterized protein</fullName>
    </submittedName>
</protein>
<gene>
    <name evidence="1" type="ORF">J2I48_13045</name>
</gene>